<evidence type="ECO:0000313" key="2">
    <source>
        <dbReference type="EMBL" id="NYI03162.1"/>
    </source>
</evidence>
<comment type="caution">
    <text evidence="2">The sequence shown here is derived from an EMBL/GenBank/DDBJ whole genome shotgun (WGS) entry which is preliminary data.</text>
</comment>
<dbReference type="EMBL" id="JACBZD010000001">
    <property type="protein sequence ID" value="NYI03162.1"/>
    <property type="molecule type" value="Genomic_DNA"/>
</dbReference>
<dbReference type="Proteomes" id="UP000567795">
    <property type="component" value="Unassembled WGS sequence"/>
</dbReference>
<dbReference type="AlphaFoldDB" id="A0A852ZY06"/>
<evidence type="ECO:0000313" key="3">
    <source>
        <dbReference type="Proteomes" id="UP000567795"/>
    </source>
</evidence>
<protein>
    <submittedName>
        <fullName evidence="2">Uncharacterized protein</fullName>
    </submittedName>
</protein>
<feature type="region of interest" description="Disordered" evidence="1">
    <location>
        <begin position="1"/>
        <end position="43"/>
    </location>
</feature>
<organism evidence="2 3">
    <name type="scientific">Allostreptomyces psammosilenae</name>
    <dbReference type="NCBI Taxonomy" id="1892865"/>
    <lineage>
        <taxon>Bacteria</taxon>
        <taxon>Bacillati</taxon>
        <taxon>Actinomycetota</taxon>
        <taxon>Actinomycetes</taxon>
        <taxon>Kitasatosporales</taxon>
        <taxon>Streptomycetaceae</taxon>
        <taxon>Allostreptomyces</taxon>
    </lineage>
</organism>
<sequence>MTPLPRPRRRPAPHRPTVAGTGPTRRRPLPSPLPDSQPTGRNL</sequence>
<reference evidence="2 3" key="1">
    <citation type="submission" date="2020-07" db="EMBL/GenBank/DDBJ databases">
        <title>Sequencing the genomes of 1000 actinobacteria strains.</title>
        <authorList>
            <person name="Klenk H.-P."/>
        </authorList>
    </citation>
    <scope>NUCLEOTIDE SEQUENCE [LARGE SCALE GENOMIC DNA]</scope>
    <source>
        <strain evidence="2 3">DSM 42178</strain>
    </source>
</reference>
<feature type="compositionally biased region" description="Basic residues" evidence="1">
    <location>
        <begin position="1"/>
        <end position="13"/>
    </location>
</feature>
<name>A0A852ZY06_9ACTN</name>
<evidence type="ECO:0000256" key="1">
    <source>
        <dbReference type="SAM" id="MobiDB-lite"/>
    </source>
</evidence>
<dbReference type="RefSeq" id="WP_281394515.1">
    <property type="nucleotide sequence ID" value="NZ_JACBZD010000001.1"/>
</dbReference>
<accession>A0A852ZY06</accession>
<proteinExistence type="predicted"/>
<keyword evidence="3" id="KW-1185">Reference proteome</keyword>
<gene>
    <name evidence="2" type="ORF">FHU37_000105</name>
</gene>